<feature type="binding site" evidence="3">
    <location>
        <position position="315"/>
    </location>
    <ligand>
        <name>Mg(2+)</name>
        <dbReference type="ChEBI" id="CHEBI:18420"/>
        <label>1</label>
    </ligand>
</feature>
<dbReference type="InterPro" id="IPR050792">
    <property type="entry name" value="ADP-ribosylglycohydrolase"/>
</dbReference>
<keyword evidence="2" id="KW-0378">Hydrolase</keyword>
<dbReference type="PANTHER" id="PTHR16222:SF24">
    <property type="entry name" value="ADP-RIBOSYLHYDROLASE ARH3"/>
    <property type="match status" value="1"/>
</dbReference>
<feature type="binding site" evidence="3">
    <location>
        <position position="317"/>
    </location>
    <ligand>
        <name>Mg(2+)</name>
        <dbReference type="ChEBI" id="CHEBI:18420"/>
        <label>1</label>
    </ligand>
</feature>
<dbReference type="InterPro" id="IPR036705">
    <property type="entry name" value="Ribosyl_crysJ1_sf"/>
</dbReference>
<feature type="binding site" evidence="3">
    <location>
        <position position="318"/>
    </location>
    <ligand>
        <name>Mg(2+)</name>
        <dbReference type="ChEBI" id="CHEBI:18420"/>
        <label>1</label>
    </ligand>
</feature>
<accession>A0A9P2TBG6</accession>
<dbReference type="Pfam" id="PF03747">
    <property type="entry name" value="ADP_ribosyl_GH"/>
    <property type="match status" value="1"/>
</dbReference>
<dbReference type="InterPro" id="IPR005502">
    <property type="entry name" value="Ribosyl_crysJ1"/>
</dbReference>
<evidence type="ECO:0000256" key="1">
    <source>
        <dbReference type="ARBA" id="ARBA00010702"/>
    </source>
</evidence>
<dbReference type="SUPFAM" id="SSF101478">
    <property type="entry name" value="ADP-ribosylglycohydrolase"/>
    <property type="match status" value="1"/>
</dbReference>
<keyword evidence="5" id="KW-1185">Reference proteome</keyword>
<proteinExistence type="inferred from homology"/>
<dbReference type="EMBL" id="AOSG01000023">
    <property type="protein sequence ID" value="EOR71930.1"/>
    <property type="molecule type" value="Genomic_DNA"/>
</dbReference>
<reference evidence="4 5" key="1">
    <citation type="journal article" date="2013" name="Genome Announc.">
        <title>Draft Genome Sequence of the Lignocellulose Decomposer Thermobifida fusca Strain TM51.</title>
        <authorList>
            <person name="Toth A."/>
            <person name="Barna T."/>
            <person name="Nagy I."/>
            <person name="Horvath B."/>
            <person name="Nagy I."/>
            <person name="Tancsics A."/>
            <person name="Kriszt B."/>
            <person name="Baka E."/>
            <person name="Fekete C."/>
            <person name="Kukolya J."/>
        </authorList>
    </citation>
    <scope>NUCLEOTIDE SEQUENCE [LARGE SCALE GENOMIC DNA]</scope>
    <source>
        <strain evidence="4 5">TM51</strain>
    </source>
</reference>
<sequence length="379" mass="39943">MLSSVLTFWTKDGPPIVWHSEPRDTYRSRVRGCLLGGALGDALGAPVEFSTLAQIRAAHGPAGVRSHVDPRALVTDDTQMTLWTVDGLIRARVRQAVHGGEFDPTRAVHDAYLRWYHTQFVSAPTGEHPGWLAARSWLYHQRAPGRTCLQALQDAVGGRQERGAPASNGSKGCGGVMRSAPFGLLPDHVATDTAVFAWADRAAALTHGHPTGQRASGALALLIRRLLAGDDLDTALDAVLTELRGYTGHEETTRALLAARTVAAGGAPSAEHVESLGEGWIAEEALAIAVYAALVHRTPAEVTDALALAVSHSGDSDSTGAICGNILGALHGEAALPPDLADPVEGRADLLQLADDFMLAFASPGPPTTAEWLARYPAD</sequence>
<feature type="binding site" evidence="3">
    <location>
        <position position="75"/>
    </location>
    <ligand>
        <name>Mg(2+)</name>
        <dbReference type="ChEBI" id="CHEBI:18420"/>
        <label>1</label>
    </ligand>
</feature>
<keyword evidence="3" id="KW-0479">Metal-binding</keyword>
<dbReference type="GO" id="GO:0016787">
    <property type="term" value="F:hydrolase activity"/>
    <property type="evidence" value="ECO:0007669"/>
    <property type="project" value="UniProtKB-KW"/>
</dbReference>
<gene>
    <name evidence="4" type="ORF">TM51_05007</name>
</gene>
<feature type="binding site" evidence="3">
    <location>
        <position position="76"/>
    </location>
    <ligand>
        <name>Mg(2+)</name>
        <dbReference type="ChEBI" id="CHEBI:18420"/>
        <label>1</label>
    </ligand>
</feature>
<dbReference type="Gene3D" id="1.10.4080.10">
    <property type="entry name" value="ADP-ribosylation/Crystallin J1"/>
    <property type="match status" value="1"/>
</dbReference>
<organism evidence="4 5">
    <name type="scientific">Thermobifida fusca TM51</name>
    <dbReference type="NCBI Taxonomy" id="1169414"/>
    <lineage>
        <taxon>Bacteria</taxon>
        <taxon>Bacillati</taxon>
        <taxon>Actinomycetota</taxon>
        <taxon>Actinomycetes</taxon>
        <taxon>Streptosporangiales</taxon>
        <taxon>Nocardiopsidaceae</taxon>
        <taxon>Thermobifida</taxon>
    </lineage>
</organism>
<dbReference type="GO" id="GO:0046872">
    <property type="term" value="F:metal ion binding"/>
    <property type="evidence" value="ECO:0007669"/>
    <property type="project" value="UniProtKB-KW"/>
</dbReference>
<dbReference type="AlphaFoldDB" id="A0A9P2TBG6"/>
<protein>
    <submittedName>
        <fullName evidence="4">ADP-ribosylglycohydrolase</fullName>
    </submittedName>
</protein>
<evidence type="ECO:0000313" key="4">
    <source>
        <dbReference type="EMBL" id="EOR71930.1"/>
    </source>
</evidence>
<dbReference type="PANTHER" id="PTHR16222">
    <property type="entry name" value="ADP-RIBOSYLGLYCOHYDROLASE"/>
    <property type="match status" value="1"/>
</dbReference>
<evidence type="ECO:0000256" key="2">
    <source>
        <dbReference type="ARBA" id="ARBA00022801"/>
    </source>
</evidence>
<evidence type="ECO:0000256" key="3">
    <source>
        <dbReference type="PIRSR" id="PIRSR605502-1"/>
    </source>
</evidence>
<comment type="similarity">
    <text evidence="1">Belongs to the ADP-ribosylglycohydrolase family.</text>
</comment>
<feature type="binding site" evidence="3">
    <location>
        <position position="77"/>
    </location>
    <ligand>
        <name>Mg(2+)</name>
        <dbReference type="ChEBI" id="CHEBI:18420"/>
        <label>1</label>
    </ligand>
</feature>
<keyword evidence="3" id="KW-0460">Magnesium</keyword>
<evidence type="ECO:0000313" key="5">
    <source>
        <dbReference type="Proteomes" id="UP000014184"/>
    </source>
</evidence>
<dbReference type="Proteomes" id="UP000014184">
    <property type="component" value="Unassembled WGS sequence"/>
</dbReference>
<comment type="cofactor">
    <cofactor evidence="3">
        <name>Mg(2+)</name>
        <dbReference type="ChEBI" id="CHEBI:18420"/>
    </cofactor>
    <text evidence="3">Binds 2 magnesium ions per subunit.</text>
</comment>
<comment type="caution">
    <text evidence="4">The sequence shown here is derived from an EMBL/GenBank/DDBJ whole genome shotgun (WGS) entry which is preliminary data.</text>
</comment>
<name>A0A9P2TBG6_THEFU</name>